<keyword evidence="3" id="KW-1185">Reference proteome</keyword>
<dbReference type="EMBL" id="JBEDUW010000005">
    <property type="protein sequence ID" value="KAK9925856.1"/>
    <property type="molecule type" value="Genomic_DNA"/>
</dbReference>
<evidence type="ECO:0000259" key="1">
    <source>
        <dbReference type="Pfam" id="PF03478"/>
    </source>
</evidence>
<accession>A0AAW1WQD8</accession>
<reference evidence="2 3" key="1">
    <citation type="journal article" date="2023" name="G3 (Bethesda)">
        <title>A chromosome-length genome assembly and annotation of blackberry (Rubus argutus, cv. 'Hillquist').</title>
        <authorList>
            <person name="Bruna T."/>
            <person name="Aryal R."/>
            <person name="Dudchenko O."/>
            <person name="Sargent D.J."/>
            <person name="Mead D."/>
            <person name="Buti M."/>
            <person name="Cavallini A."/>
            <person name="Hytonen T."/>
            <person name="Andres J."/>
            <person name="Pham M."/>
            <person name="Weisz D."/>
            <person name="Mascagni F."/>
            <person name="Usai G."/>
            <person name="Natali L."/>
            <person name="Bassil N."/>
            <person name="Fernandez G.E."/>
            <person name="Lomsadze A."/>
            <person name="Armour M."/>
            <person name="Olukolu B."/>
            <person name="Poorten T."/>
            <person name="Britton C."/>
            <person name="Davik J."/>
            <person name="Ashrafi H."/>
            <person name="Aiden E.L."/>
            <person name="Borodovsky M."/>
            <person name="Worthington M."/>
        </authorList>
    </citation>
    <scope>NUCLEOTIDE SEQUENCE [LARGE SCALE GENOMIC DNA]</scope>
    <source>
        <strain evidence="2">PI 553951</strain>
    </source>
</reference>
<dbReference type="PANTHER" id="PTHR44259:SF114">
    <property type="entry name" value="OS06G0707300 PROTEIN"/>
    <property type="match status" value="1"/>
</dbReference>
<protein>
    <recommendedName>
        <fullName evidence="1">KIB1-4 beta-propeller domain-containing protein</fullName>
    </recommendedName>
</protein>
<sequence length="257" mass="29329">MSLSINRFYRLELPVEARGKSICGSSAGWLILLDQTMLTVTLLNPLNGDKRKLLKLPGRGLRVHKHNAILHKAILSSDPSCNPDYKVLAINGDERSLICYQHGNWTMLQALEIVIEGLFSFHKGKVYLVEKDRELFMIIRFLRPKDVSGHETYDCKAYKLYVVEGGRIWTPVDDFGMWTIFLGHNHSAAIRSCEPNCIYFTDDYCLNMEEDSYVVGHDSGVFSLEDGKVEQLKDVSCDVMYVWPFPTCFMPSLSSLY</sequence>
<dbReference type="PANTHER" id="PTHR44259">
    <property type="entry name" value="OS07G0183000 PROTEIN-RELATED"/>
    <property type="match status" value="1"/>
</dbReference>
<evidence type="ECO:0000313" key="2">
    <source>
        <dbReference type="EMBL" id="KAK9925856.1"/>
    </source>
</evidence>
<organism evidence="2 3">
    <name type="scientific">Rubus argutus</name>
    <name type="common">Southern blackberry</name>
    <dbReference type="NCBI Taxonomy" id="59490"/>
    <lineage>
        <taxon>Eukaryota</taxon>
        <taxon>Viridiplantae</taxon>
        <taxon>Streptophyta</taxon>
        <taxon>Embryophyta</taxon>
        <taxon>Tracheophyta</taxon>
        <taxon>Spermatophyta</taxon>
        <taxon>Magnoliopsida</taxon>
        <taxon>eudicotyledons</taxon>
        <taxon>Gunneridae</taxon>
        <taxon>Pentapetalae</taxon>
        <taxon>rosids</taxon>
        <taxon>fabids</taxon>
        <taxon>Rosales</taxon>
        <taxon>Rosaceae</taxon>
        <taxon>Rosoideae</taxon>
        <taxon>Rosoideae incertae sedis</taxon>
        <taxon>Rubus</taxon>
    </lineage>
</organism>
<proteinExistence type="predicted"/>
<dbReference type="AlphaFoldDB" id="A0AAW1WQD8"/>
<evidence type="ECO:0000313" key="3">
    <source>
        <dbReference type="Proteomes" id="UP001457282"/>
    </source>
</evidence>
<dbReference type="Proteomes" id="UP001457282">
    <property type="component" value="Unassembled WGS sequence"/>
</dbReference>
<dbReference type="InterPro" id="IPR005174">
    <property type="entry name" value="KIB1-4_b-propeller"/>
</dbReference>
<gene>
    <name evidence="2" type="ORF">M0R45_023119</name>
</gene>
<dbReference type="InterPro" id="IPR050942">
    <property type="entry name" value="F-box_BR-signaling"/>
</dbReference>
<dbReference type="Pfam" id="PF03478">
    <property type="entry name" value="Beta-prop_KIB1-4"/>
    <property type="match status" value="1"/>
</dbReference>
<name>A0AAW1WQD8_RUBAR</name>
<comment type="caution">
    <text evidence="2">The sequence shown here is derived from an EMBL/GenBank/DDBJ whole genome shotgun (WGS) entry which is preliminary data.</text>
</comment>
<feature type="domain" description="KIB1-4 beta-propeller" evidence="1">
    <location>
        <begin position="2"/>
        <end position="127"/>
    </location>
</feature>